<dbReference type="SUPFAM" id="SSF53448">
    <property type="entry name" value="Nucleotide-diphospho-sugar transferases"/>
    <property type="match status" value="1"/>
</dbReference>
<accession>A0A157ZF80</accession>
<gene>
    <name evidence="2" type="ORF">AWB75_00648</name>
</gene>
<dbReference type="CDD" id="cd00761">
    <property type="entry name" value="Glyco_tranf_GTA_type"/>
    <property type="match status" value="1"/>
</dbReference>
<dbReference type="InterPro" id="IPR050834">
    <property type="entry name" value="Glycosyltransf_2"/>
</dbReference>
<evidence type="ECO:0000313" key="3">
    <source>
        <dbReference type="Proteomes" id="UP000054870"/>
    </source>
</evidence>
<sequence>MSDTPLLSYIVLSYNYEHYIDHTIRSILRQTVQDFEIVVVDDCSKDNSVEVVKSFRDPRIRLLCNERNLGGAGSYNRAVSAARGEWLVNLDADDWIAPHKAEVQLEFAEKHPEMDVIGSYVAFLDADGAPHPNAEVLENTVNQPHDFGRVDTWVGTNNLCRSSVMMRRSAHMRIGLDDPNMARAPDYELWTRALREGCGIATVPEKLTYLRLHSSGVTHADPLGTLLELSYAMLRNLMPLAEKRSLYPTIQRILAWVCRNPEVSRLAPIQRYRLMGMLMQATEIGDFASFKAALSNPENDEKWATSGRRAMAMFIDGAGPYQDVRTLQREVAAQVAAAEYWRQTAQNWEREYMNVARAS</sequence>
<dbReference type="Pfam" id="PF00535">
    <property type="entry name" value="Glycos_transf_2"/>
    <property type="match status" value="1"/>
</dbReference>
<evidence type="ECO:0000259" key="1">
    <source>
        <dbReference type="Pfam" id="PF00535"/>
    </source>
</evidence>
<name>A0A157ZF80_9BURK</name>
<keyword evidence="3" id="KW-1185">Reference proteome</keyword>
<dbReference type="GO" id="GO:0016740">
    <property type="term" value="F:transferase activity"/>
    <property type="evidence" value="ECO:0007669"/>
    <property type="project" value="UniProtKB-KW"/>
</dbReference>
<organism evidence="2 3">
    <name type="scientific">Caballeronia catudaia</name>
    <dbReference type="NCBI Taxonomy" id="1777136"/>
    <lineage>
        <taxon>Bacteria</taxon>
        <taxon>Pseudomonadati</taxon>
        <taxon>Pseudomonadota</taxon>
        <taxon>Betaproteobacteria</taxon>
        <taxon>Burkholderiales</taxon>
        <taxon>Burkholderiaceae</taxon>
        <taxon>Caballeronia</taxon>
    </lineage>
</organism>
<reference evidence="2" key="1">
    <citation type="submission" date="2016-01" db="EMBL/GenBank/DDBJ databases">
        <authorList>
            <person name="Peeters C."/>
        </authorList>
    </citation>
    <scope>NUCLEOTIDE SEQUENCE [LARGE SCALE GENOMIC DNA]</scope>
    <source>
        <strain evidence="2">LMG 29318</strain>
    </source>
</reference>
<dbReference type="PANTHER" id="PTHR43685:SF2">
    <property type="entry name" value="GLYCOSYLTRANSFERASE 2-LIKE DOMAIN-CONTAINING PROTEIN"/>
    <property type="match status" value="1"/>
</dbReference>
<dbReference type="RefSeq" id="WP_061122640.1">
    <property type="nucleotide sequence ID" value="NZ_FCOF02000002.1"/>
</dbReference>
<dbReference type="OrthoDB" id="9802649at2"/>
<dbReference type="EMBL" id="FCOF02000002">
    <property type="protein sequence ID" value="SAK44069.1"/>
    <property type="molecule type" value="Genomic_DNA"/>
</dbReference>
<dbReference type="Gene3D" id="3.90.550.10">
    <property type="entry name" value="Spore Coat Polysaccharide Biosynthesis Protein SpsA, Chain A"/>
    <property type="match status" value="1"/>
</dbReference>
<keyword evidence="2" id="KW-0808">Transferase</keyword>
<evidence type="ECO:0000313" key="2">
    <source>
        <dbReference type="EMBL" id="SAK44069.1"/>
    </source>
</evidence>
<dbReference type="Proteomes" id="UP000054870">
    <property type="component" value="Unassembled WGS sequence"/>
</dbReference>
<dbReference type="AlphaFoldDB" id="A0A157ZF80"/>
<feature type="domain" description="Glycosyltransferase 2-like" evidence="1">
    <location>
        <begin position="8"/>
        <end position="173"/>
    </location>
</feature>
<protein>
    <submittedName>
        <fullName evidence="2">Glycosyl transferase family 2</fullName>
    </submittedName>
</protein>
<dbReference type="PANTHER" id="PTHR43685">
    <property type="entry name" value="GLYCOSYLTRANSFERASE"/>
    <property type="match status" value="1"/>
</dbReference>
<dbReference type="InterPro" id="IPR029044">
    <property type="entry name" value="Nucleotide-diphossugar_trans"/>
</dbReference>
<proteinExistence type="predicted"/>
<dbReference type="InterPro" id="IPR001173">
    <property type="entry name" value="Glyco_trans_2-like"/>
</dbReference>
<comment type="caution">
    <text evidence="2">The sequence shown here is derived from an EMBL/GenBank/DDBJ whole genome shotgun (WGS) entry which is preliminary data.</text>
</comment>